<proteinExistence type="predicted"/>
<dbReference type="EMBL" id="BMAV01009114">
    <property type="protein sequence ID" value="GFY53126.1"/>
    <property type="molecule type" value="Genomic_DNA"/>
</dbReference>
<evidence type="ECO:0000313" key="2">
    <source>
        <dbReference type="Proteomes" id="UP000886998"/>
    </source>
</evidence>
<reference evidence="1" key="1">
    <citation type="submission" date="2020-08" db="EMBL/GenBank/DDBJ databases">
        <title>Multicomponent nature underlies the extraordinary mechanical properties of spider dragline silk.</title>
        <authorList>
            <person name="Kono N."/>
            <person name="Nakamura H."/>
            <person name="Mori M."/>
            <person name="Yoshida Y."/>
            <person name="Ohtoshi R."/>
            <person name="Malay A.D."/>
            <person name="Moran D.A.P."/>
            <person name="Tomita M."/>
            <person name="Numata K."/>
            <person name="Arakawa K."/>
        </authorList>
    </citation>
    <scope>NUCLEOTIDE SEQUENCE</scope>
</reference>
<comment type="caution">
    <text evidence="1">The sequence shown here is derived from an EMBL/GenBank/DDBJ whole genome shotgun (WGS) entry which is preliminary data.</text>
</comment>
<dbReference type="Proteomes" id="UP000886998">
    <property type="component" value="Unassembled WGS sequence"/>
</dbReference>
<protein>
    <submittedName>
        <fullName evidence="1">Uncharacterized protein</fullName>
    </submittedName>
</protein>
<gene>
    <name evidence="1" type="ORF">TNIN_190611</name>
</gene>
<sequence>SVSQILHFPCFWPPLLDLLRDFALGKCHFCSGVTHEIELDVEGLQNSSEDVSEFDT</sequence>
<evidence type="ECO:0000313" key="1">
    <source>
        <dbReference type="EMBL" id="GFY53126.1"/>
    </source>
</evidence>
<keyword evidence="2" id="KW-1185">Reference proteome</keyword>
<feature type="non-terminal residue" evidence="1">
    <location>
        <position position="1"/>
    </location>
</feature>
<accession>A0A8X6XK24</accession>
<name>A0A8X6XK24_9ARAC</name>
<organism evidence="1 2">
    <name type="scientific">Trichonephila inaurata madagascariensis</name>
    <dbReference type="NCBI Taxonomy" id="2747483"/>
    <lineage>
        <taxon>Eukaryota</taxon>
        <taxon>Metazoa</taxon>
        <taxon>Ecdysozoa</taxon>
        <taxon>Arthropoda</taxon>
        <taxon>Chelicerata</taxon>
        <taxon>Arachnida</taxon>
        <taxon>Araneae</taxon>
        <taxon>Araneomorphae</taxon>
        <taxon>Entelegynae</taxon>
        <taxon>Araneoidea</taxon>
        <taxon>Nephilidae</taxon>
        <taxon>Trichonephila</taxon>
        <taxon>Trichonephila inaurata</taxon>
    </lineage>
</organism>
<dbReference type="AlphaFoldDB" id="A0A8X6XK24"/>